<evidence type="ECO:0000256" key="3">
    <source>
        <dbReference type="ARBA" id="ARBA00005467"/>
    </source>
</evidence>
<proteinExistence type="inferred from homology"/>
<evidence type="ECO:0000256" key="6">
    <source>
        <dbReference type="ARBA" id="ARBA00022989"/>
    </source>
</evidence>
<comment type="subcellular location">
    <subcellularLocation>
        <location evidence="2 8">Golgi apparatus membrane</location>
        <topology evidence="2 8">Multi-pass membrane protein</topology>
    </subcellularLocation>
</comment>
<accession>A0A1L0CNP4</accession>
<name>A0A1L0CNP4_9ASCO</name>
<feature type="transmembrane region" description="Helical" evidence="8">
    <location>
        <begin position="31"/>
        <end position="53"/>
    </location>
</feature>
<gene>
    <name evidence="9" type="ORF">HGUI_02281</name>
</gene>
<sequence>MSFFESLKSTVINSTSPIVSSSYILIKTISILTYLLAYSFGSFTNITILLIIIKSVEFYSIQNIFGRKLVGLRWSYDKDFKYESYKQYGLEEFGNPLDRLIFWYGMYLTIAMWLVFSISTLFGFKFIYFFIVLYCLFLEVYQYYGFRGCYNYKGNEEVKQGVNIMDVLNKYSNVASFFQTSS</sequence>
<keyword evidence="10" id="KW-1185">Reference proteome</keyword>
<evidence type="ECO:0000256" key="5">
    <source>
        <dbReference type="ARBA" id="ARBA00022692"/>
    </source>
</evidence>
<dbReference type="PANTHER" id="PTHR13019:SF7">
    <property type="entry name" value="GOLGI APPARATUS MEMBRANE PROTEIN TVP23"/>
    <property type="match status" value="1"/>
</dbReference>
<comment type="similarity">
    <text evidence="3 8">Belongs to the TVP23 family.</text>
</comment>
<dbReference type="OrthoDB" id="2151161at2759"/>
<dbReference type="Pfam" id="PF05832">
    <property type="entry name" value="DUF846"/>
    <property type="match status" value="1"/>
</dbReference>
<dbReference type="VEuPathDB" id="FungiDB:HGUI_02281"/>
<keyword evidence="7 8" id="KW-0472">Membrane</keyword>
<keyword evidence="6 8" id="KW-1133">Transmembrane helix</keyword>
<dbReference type="GO" id="GO:0000139">
    <property type="term" value="C:Golgi membrane"/>
    <property type="evidence" value="ECO:0007669"/>
    <property type="project" value="UniProtKB-SubCell"/>
</dbReference>
<keyword evidence="5 8" id="KW-0812">Transmembrane</keyword>
<dbReference type="PANTHER" id="PTHR13019">
    <property type="entry name" value="GOLGI APPARATUS MEMBRANE PROTEIN TVP23"/>
    <property type="match status" value="1"/>
</dbReference>
<dbReference type="GO" id="GO:0016192">
    <property type="term" value="P:vesicle-mediated transport"/>
    <property type="evidence" value="ECO:0007669"/>
    <property type="project" value="EnsemblFungi"/>
</dbReference>
<evidence type="ECO:0000313" key="10">
    <source>
        <dbReference type="Proteomes" id="UP000183365"/>
    </source>
</evidence>
<comment type="function">
    <text evidence="1 8">Golgi membrane protein involved in vesicular trafficking.</text>
</comment>
<dbReference type="EMBL" id="FQNF01000038">
    <property type="protein sequence ID" value="SGZ40081.1"/>
    <property type="molecule type" value="Genomic_DNA"/>
</dbReference>
<evidence type="ECO:0000256" key="1">
    <source>
        <dbReference type="ARBA" id="ARBA00003246"/>
    </source>
</evidence>
<reference evidence="10" key="1">
    <citation type="submission" date="2016-11" db="EMBL/GenBank/DDBJ databases">
        <authorList>
            <person name="Guldener U."/>
        </authorList>
    </citation>
    <scope>NUCLEOTIDE SEQUENCE [LARGE SCALE GENOMIC DNA]</scope>
</reference>
<protein>
    <recommendedName>
        <fullName evidence="4 8">Golgi apparatus membrane protein TVP23</fullName>
    </recommendedName>
</protein>
<dbReference type="InterPro" id="IPR008564">
    <property type="entry name" value="TVP23-like"/>
</dbReference>
<evidence type="ECO:0000256" key="7">
    <source>
        <dbReference type="ARBA" id="ARBA00023136"/>
    </source>
</evidence>
<feature type="transmembrane region" description="Helical" evidence="8">
    <location>
        <begin position="126"/>
        <end position="144"/>
    </location>
</feature>
<evidence type="ECO:0000313" key="9">
    <source>
        <dbReference type="EMBL" id="SGZ40081.1"/>
    </source>
</evidence>
<feature type="transmembrane region" description="Helical" evidence="8">
    <location>
        <begin position="100"/>
        <end position="120"/>
    </location>
</feature>
<keyword evidence="8" id="KW-0333">Golgi apparatus</keyword>
<dbReference type="AlphaFoldDB" id="A0A1L0CNP4"/>
<organism evidence="9 10">
    <name type="scientific">Hanseniaspora guilliermondii</name>
    <dbReference type="NCBI Taxonomy" id="56406"/>
    <lineage>
        <taxon>Eukaryota</taxon>
        <taxon>Fungi</taxon>
        <taxon>Dikarya</taxon>
        <taxon>Ascomycota</taxon>
        <taxon>Saccharomycotina</taxon>
        <taxon>Saccharomycetes</taxon>
        <taxon>Saccharomycodales</taxon>
        <taxon>Saccharomycodaceae</taxon>
        <taxon>Hanseniaspora</taxon>
    </lineage>
</organism>
<dbReference type="GO" id="GO:0009306">
    <property type="term" value="P:protein secretion"/>
    <property type="evidence" value="ECO:0007669"/>
    <property type="project" value="TreeGrafter"/>
</dbReference>
<evidence type="ECO:0000256" key="4">
    <source>
        <dbReference type="ARBA" id="ARBA00013603"/>
    </source>
</evidence>
<evidence type="ECO:0000256" key="2">
    <source>
        <dbReference type="ARBA" id="ARBA00004653"/>
    </source>
</evidence>
<dbReference type="Proteomes" id="UP000183365">
    <property type="component" value="Unassembled WGS sequence"/>
</dbReference>
<evidence type="ECO:0000256" key="8">
    <source>
        <dbReference type="RuleBase" id="RU361206"/>
    </source>
</evidence>